<keyword evidence="1" id="KW-0472">Membrane</keyword>
<comment type="caution">
    <text evidence="2">The sequence shown here is derived from an EMBL/GenBank/DDBJ whole genome shotgun (WGS) entry which is preliminary data.</text>
</comment>
<dbReference type="RefSeq" id="WP_379978980.1">
    <property type="nucleotide sequence ID" value="NZ_JBHSFV010000006.1"/>
</dbReference>
<accession>A0ABV9HYM4</accession>
<keyword evidence="3" id="KW-1185">Reference proteome</keyword>
<protein>
    <submittedName>
        <fullName evidence="2">Uncharacterized protein</fullName>
    </submittedName>
</protein>
<evidence type="ECO:0000313" key="2">
    <source>
        <dbReference type="EMBL" id="MFC4634585.1"/>
    </source>
</evidence>
<reference evidence="3" key="1">
    <citation type="journal article" date="2019" name="Int. J. Syst. Evol. Microbiol.">
        <title>The Global Catalogue of Microorganisms (GCM) 10K type strain sequencing project: providing services to taxonomists for standard genome sequencing and annotation.</title>
        <authorList>
            <consortium name="The Broad Institute Genomics Platform"/>
            <consortium name="The Broad Institute Genome Sequencing Center for Infectious Disease"/>
            <person name="Wu L."/>
            <person name="Ma J."/>
        </authorList>
    </citation>
    <scope>NUCLEOTIDE SEQUENCE [LARGE SCALE GENOMIC DNA]</scope>
    <source>
        <strain evidence="3">YJ-61-S</strain>
    </source>
</reference>
<feature type="transmembrane region" description="Helical" evidence="1">
    <location>
        <begin position="21"/>
        <end position="40"/>
    </location>
</feature>
<sequence length="361" mass="41745">MKDPKSKINHDIIKVFLELKNVKFSYIAIYFVSLALVYKYAYYNTFNIDITTFISISDLYTFFVDLFPGLLYFFIVLFLLTTVFIGSAGVFVTIIKALNNNKTKTEVDKDQEIVSEKGGPLKVLTITNLGMFILFYVFITIRAFPFSITADGTRSLYDSTSLFFRLILTILLLSGFIISMLSTSYLDVSLSKTNVTIIKVKLMFFGIFIFYLTGISATLNAGFKIRFYPTKVIEFTYNKKNISSYEDNIVYVGSTSNYIFLFYKDKAITKTFKISEVKDLNFFNRMHYDYQKDQLEDISNVLEEGEIENHYELIDSIFKDLEILNSPKKDSILIKVLKIKRDSSLSEKDKYNKLLDIKSCL</sequence>
<feature type="transmembrane region" description="Helical" evidence="1">
    <location>
        <begin position="70"/>
        <end position="95"/>
    </location>
</feature>
<feature type="transmembrane region" description="Helical" evidence="1">
    <location>
        <begin position="202"/>
        <end position="223"/>
    </location>
</feature>
<keyword evidence="1" id="KW-0812">Transmembrane</keyword>
<feature type="transmembrane region" description="Helical" evidence="1">
    <location>
        <begin position="162"/>
        <end position="182"/>
    </location>
</feature>
<name>A0ABV9HYM4_9FLAO</name>
<organism evidence="2 3">
    <name type="scientific">Dokdonia ponticola</name>
    <dbReference type="NCBI Taxonomy" id="2041041"/>
    <lineage>
        <taxon>Bacteria</taxon>
        <taxon>Pseudomonadati</taxon>
        <taxon>Bacteroidota</taxon>
        <taxon>Flavobacteriia</taxon>
        <taxon>Flavobacteriales</taxon>
        <taxon>Flavobacteriaceae</taxon>
        <taxon>Dokdonia</taxon>
    </lineage>
</organism>
<gene>
    <name evidence="2" type="ORF">ACFO3O_11740</name>
</gene>
<feature type="transmembrane region" description="Helical" evidence="1">
    <location>
        <begin position="129"/>
        <end position="150"/>
    </location>
</feature>
<dbReference type="EMBL" id="JBHSFV010000006">
    <property type="protein sequence ID" value="MFC4634585.1"/>
    <property type="molecule type" value="Genomic_DNA"/>
</dbReference>
<evidence type="ECO:0000313" key="3">
    <source>
        <dbReference type="Proteomes" id="UP001596043"/>
    </source>
</evidence>
<dbReference type="Proteomes" id="UP001596043">
    <property type="component" value="Unassembled WGS sequence"/>
</dbReference>
<evidence type="ECO:0000256" key="1">
    <source>
        <dbReference type="SAM" id="Phobius"/>
    </source>
</evidence>
<proteinExistence type="predicted"/>
<keyword evidence="1" id="KW-1133">Transmembrane helix</keyword>